<dbReference type="AlphaFoldDB" id="A0A6A5UNT7"/>
<reference evidence="2" key="1">
    <citation type="journal article" date="2020" name="Stud. Mycol.">
        <title>101 Dothideomycetes genomes: a test case for predicting lifestyles and emergence of pathogens.</title>
        <authorList>
            <person name="Haridas S."/>
            <person name="Albert R."/>
            <person name="Binder M."/>
            <person name="Bloem J."/>
            <person name="Labutti K."/>
            <person name="Salamov A."/>
            <person name="Andreopoulos B."/>
            <person name="Baker S."/>
            <person name="Barry K."/>
            <person name="Bills G."/>
            <person name="Bluhm B."/>
            <person name="Cannon C."/>
            <person name="Castanera R."/>
            <person name="Culley D."/>
            <person name="Daum C."/>
            <person name="Ezra D."/>
            <person name="Gonzalez J."/>
            <person name="Henrissat B."/>
            <person name="Kuo A."/>
            <person name="Liang C."/>
            <person name="Lipzen A."/>
            <person name="Lutzoni F."/>
            <person name="Magnuson J."/>
            <person name="Mondo S."/>
            <person name="Nolan M."/>
            <person name="Ohm R."/>
            <person name="Pangilinan J."/>
            <person name="Park H.-J."/>
            <person name="Ramirez L."/>
            <person name="Alfaro M."/>
            <person name="Sun H."/>
            <person name="Tritt A."/>
            <person name="Yoshinaga Y."/>
            <person name="Zwiers L.-H."/>
            <person name="Turgeon B."/>
            <person name="Goodwin S."/>
            <person name="Spatafora J."/>
            <person name="Crous P."/>
            <person name="Grigoriev I."/>
        </authorList>
    </citation>
    <scope>NUCLEOTIDE SEQUENCE</scope>
    <source>
        <strain evidence="2">CBS 107.79</strain>
    </source>
</reference>
<feature type="region of interest" description="Disordered" evidence="1">
    <location>
        <begin position="43"/>
        <end position="65"/>
    </location>
</feature>
<evidence type="ECO:0000313" key="3">
    <source>
        <dbReference type="Proteomes" id="UP000800036"/>
    </source>
</evidence>
<dbReference type="EMBL" id="ML976752">
    <property type="protein sequence ID" value="KAF1966050.1"/>
    <property type="molecule type" value="Genomic_DNA"/>
</dbReference>
<keyword evidence="3" id="KW-1185">Reference proteome</keyword>
<sequence length="109" mass="13354">MTPYQAWYGEKPNLSRLRVIGSKGEYLVPLYGKHPYQPLDGTCPWPYKNKRNSDRVTRTRKRNLKRAPRTRKYYLRRALRTRKDYLRRATGTRKYYLERVTKTREHYLD</sequence>
<evidence type="ECO:0000256" key="1">
    <source>
        <dbReference type="SAM" id="MobiDB-lite"/>
    </source>
</evidence>
<gene>
    <name evidence="2" type="ORF">BU23DRAFT_574413</name>
</gene>
<dbReference type="OrthoDB" id="4363844at2759"/>
<dbReference type="Proteomes" id="UP000800036">
    <property type="component" value="Unassembled WGS sequence"/>
</dbReference>
<proteinExistence type="predicted"/>
<organism evidence="2 3">
    <name type="scientific">Bimuria novae-zelandiae CBS 107.79</name>
    <dbReference type="NCBI Taxonomy" id="1447943"/>
    <lineage>
        <taxon>Eukaryota</taxon>
        <taxon>Fungi</taxon>
        <taxon>Dikarya</taxon>
        <taxon>Ascomycota</taxon>
        <taxon>Pezizomycotina</taxon>
        <taxon>Dothideomycetes</taxon>
        <taxon>Pleosporomycetidae</taxon>
        <taxon>Pleosporales</taxon>
        <taxon>Massarineae</taxon>
        <taxon>Didymosphaeriaceae</taxon>
        <taxon>Bimuria</taxon>
    </lineage>
</organism>
<protein>
    <submittedName>
        <fullName evidence="2">Uncharacterized protein</fullName>
    </submittedName>
</protein>
<accession>A0A6A5UNT7</accession>
<name>A0A6A5UNT7_9PLEO</name>
<evidence type="ECO:0000313" key="2">
    <source>
        <dbReference type="EMBL" id="KAF1966050.1"/>
    </source>
</evidence>